<dbReference type="InterPro" id="IPR035994">
    <property type="entry name" value="Nucleoside_phosphorylase_sf"/>
</dbReference>
<comment type="pathway">
    <text evidence="1">Amino-acid biosynthesis; L-methionine biosynthesis via salvage pathway; S-methyl-5-thio-alpha-D-ribose 1-phosphate from S-methyl-5'-thioadenosine (hydrolase route): step 1/2.</text>
</comment>
<dbReference type="CDD" id="cd09008">
    <property type="entry name" value="MTAN"/>
    <property type="match status" value="1"/>
</dbReference>
<dbReference type="GO" id="GO:0008782">
    <property type="term" value="F:adenosylhomocysteine nucleosidase activity"/>
    <property type="evidence" value="ECO:0007669"/>
    <property type="project" value="UniProtKB-EC"/>
</dbReference>
<evidence type="ECO:0000256" key="1">
    <source>
        <dbReference type="ARBA" id="ARBA00004945"/>
    </source>
</evidence>
<dbReference type="SUPFAM" id="SSF53167">
    <property type="entry name" value="Purine and uridine phosphorylases"/>
    <property type="match status" value="1"/>
</dbReference>
<feature type="domain" description="Nucleoside phosphorylase" evidence="6">
    <location>
        <begin position="3"/>
        <end position="227"/>
    </location>
</feature>
<evidence type="ECO:0000256" key="3">
    <source>
        <dbReference type="ARBA" id="ARBA00022605"/>
    </source>
</evidence>
<gene>
    <name evidence="7" type="ORF">B2M23_06015</name>
</gene>
<reference evidence="8" key="1">
    <citation type="journal article" date="2017" name="Sci. Rep.">
        <title>Determination of the Genome and Primary Transcriptome of Syngas Fermenting Eubacterium limosum ATCC 8486.</title>
        <authorList>
            <person name="Song Y."/>
            <person name="Shin J."/>
            <person name="Jeong Y."/>
            <person name="Jin S."/>
            <person name="Lee J.K."/>
            <person name="Kim D.R."/>
            <person name="Kim S.C."/>
            <person name="Cho S."/>
            <person name="Cho B.K."/>
        </authorList>
    </citation>
    <scope>NUCLEOTIDE SEQUENCE [LARGE SCALE GENOMIC DNA]</scope>
    <source>
        <strain evidence="8">ATCC 8486</strain>
    </source>
</reference>
<dbReference type="PANTHER" id="PTHR46832">
    <property type="entry name" value="5'-METHYLTHIOADENOSINE/S-ADENOSYLHOMOCYSTEINE NUCLEOSIDASE"/>
    <property type="match status" value="1"/>
</dbReference>
<dbReference type="AlphaFoldDB" id="A0AAC9QT05"/>
<dbReference type="GO" id="GO:0005829">
    <property type="term" value="C:cytosol"/>
    <property type="evidence" value="ECO:0007669"/>
    <property type="project" value="TreeGrafter"/>
</dbReference>
<evidence type="ECO:0000256" key="2">
    <source>
        <dbReference type="ARBA" id="ARBA00011974"/>
    </source>
</evidence>
<dbReference type="Pfam" id="PF01048">
    <property type="entry name" value="PNP_UDP_1"/>
    <property type="match status" value="1"/>
</dbReference>
<dbReference type="EMBL" id="CP019962">
    <property type="protein sequence ID" value="ARD65122.1"/>
    <property type="molecule type" value="Genomic_DNA"/>
</dbReference>
<evidence type="ECO:0000313" key="8">
    <source>
        <dbReference type="Proteomes" id="UP000192391"/>
    </source>
</evidence>
<dbReference type="NCBIfam" id="NF004079">
    <property type="entry name" value="PRK05584.1"/>
    <property type="match status" value="1"/>
</dbReference>
<dbReference type="PANTHER" id="PTHR46832:SF1">
    <property type="entry name" value="5'-METHYLTHIOADENOSINE_S-ADENOSYLHOMOCYSTEINE NUCLEOSIDASE"/>
    <property type="match status" value="1"/>
</dbReference>
<keyword evidence="4" id="KW-0378">Hydrolase</keyword>
<dbReference type="KEGG" id="elim:B2M23_06015"/>
<dbReference type="GO" id="GO:0019509">
    <property type="term" value="P:L-methionine salvage from methylthioadenosine"/>
    <property type="evidence" value="ECO:0007669"/>
    <property type="project" value="InterPro"/>
</dbReference>
<dbReference type="InterPro" id="IPR010049">
    <property type="entry name" value="MTA_SAH_Nsdase"/>
</dbReference>
<proteinExistence type="predicted"/>
<dbReference type="Proteomes" id="UP000192391">
    <property type="component" value="Chromosome"/>
</dbReference>
<accession>A0AAC9QT05</accession>
<evidence type="ECO:0000259" key="6">
    <source>
        <dbReference type="Pfam" id="PF01048"/>
    </source>
</evidence>
<evidence type="ECO:0000313" key="7">
    <source>
        <dbReference type="EMBL" id="ARD65122.1"/>
    </source>
</evidence>
<name>A0AAC9QT05_EUBLI</name>
<sequence length="229" mass="24365">MMIGIIAALKDEVRDIKNNMTQVETSEKAGMTFYKGMLYSKPVVAVMCGVGKVNAALCTQALADLFNVDCVINVGVGGAVAKGLTVGDIVISKDSVQYDMDASAFGHPRGEIPNMDITFFPADERLIKLAKEAAAQVGAAALVGRVMTADLGVDSQALKQELTELFGGACVEMEGAAIGQAAYINHIPYIVIRSISDNADGNLVETYQNNFQMSVVNAAKMVLEMVKNY</sequence>
<dbReference type="EC" id="3.2.2.9" evidence="2"/>
<dbReference type="GO" id="GO:0019284">
    <property type="term" value="P:L-methionine salvage from S-adenosylmethionine"/>
    <property type="evidence" value="ECO:0007669"/>
    <property type="project" value="TreeGrafter"/>
</dbReference>
<dbReference type="Gene3D" id="3.40.50.1580">
    <property type="entry name" value="Nucleoside phosphorylase domain"/>
    <property type="match status" value="1"/>
</dbReference>
<dbReference type="GO" id="GO:0009164">
    <property type="term" value="P:nucleoside catabolic process"/>
    <property type="evidence" value="ECO:0007669"/>
    <property type="project" value="InterPro"/>
</dbReference>
<keyword evidence="3" id="KW-0028">Amino-acid biosynthesis</keyword>
<protein>
    <recommendedName>
        <fullName evidence="2">adenosylhomocysteine nucleosidase</fullName>
        <ecNumber evidence="2">3.2.2.9</ecNumber>
    </recommendedName>
</protein>
<dbReference type="InterPro" id="IPR000845">
    <property type="entry name" value="Nucleoside_phosphorylase_d"/>
</dbReference>
<organism evidence="7 8">
    <name type="scientific">Eubacterium limosum</name>
    <dbReference type="NCBI Taxonomy" id="1736"/>
    <lineage>
        <taxon>Bacteria</taxon>
        <taxon>Bacillati</taxon>
        <taxon>Bacillota</taxon>
        <taxon>Clostridia</taxon>
        <taxon>Eubacteriales</taxon>
        <taxon>Eubacteriaceae</taxon>
        <taxon>Eubacterium</taxon>
    </lineage>
</organism>
<evidence type="ECO:0000256" key="4">
    <source>
        <dbReference type="ARBA" id="ARBA00022801"/>
    </source>
</evidence>
<dbReference type="GO" id="GO:0008930">
    <property type="term" value="F:methylthioadenosine nucleosidase activity"/>
    <property type="evidence" value="ECO:0007669"/>
    <property type="project" value="InterPro"/>
</dbReference>
<dbReference type="NCBIfam" id="TIGR01704">
    <property type="entry name" value="MTA_SAH-Nsdase"/>
    <property type="match status" value="1"/>
</dbReference>
<evidence type="ECO:0000256" key="5">
    <source>
        <dbReference type="ARBA" id="ARBA00023167"/>
    </source>
</evidence>
<keyword evidence="5" id="KW-0486">Methionine biosynthesis</keyword>